<dbReference type="Pfam" id="PF00753">
    <property type="entry name" value="Lactamase_B"/>
    <property type="match status" value="1"/>
</dbReference>
<name>A0A3P3XKG6_9SPIR</name>
<dbReference type="InterPro" id="IPR001279">
    <property type="entry name" value="Metallo-B-lactamas"/>
</dbReference>
<dbReference type="EMBL" id="FWDM01000022">
    <property type="protein sequence ID" value="SLM13584.1"/>
    <property type="molecule type" value="Genomic_DNA"/>
</dbReference>
<dbReference type="InterPro" id="IPR041712">
    <property type="entry name" value="DHPS-like_MBL-fold"/>
</dbReference>
<accession>A0A3P3XKG6</accession>
<dbReference type="InterPro" id="IPR036866">
    <property type="entry name" value="RibonucZ/Hydroxyglut_hydro"/>
</dbReference>
<evidence type="ECO:0000313" key="2">
    <source>
        <dbReference type="EMBL" id="SLM13584.1"/>
    </source>
</evidence>
<dbReference type="AlphaFoldDB" id="A0A3P3XKG6"/>
<dbReference type="Gene3D" id="3.60.15.10">
    <property type="entry name" value="Ribonuclease Z/Hydroxyacylglutathione hydrolase-like"/>
    <property type="match status" value="1"/>
</dbReference>
<proteinExistence type="predicted"/>
<dbReference type="SUPFAM" id="SSF56281">
    <property type="entry name" value="Metallo-hydrolase/oxidoreductase"/>
    <property type="match status" value="1"/>
</dbReference>
<feature type="domain" description="Metallo-beta-lactamase" evidence="1">
    <location>
        <begin position="46"/>
        <end position="123"/>
    </location>
</feature>
<gene>
    <name evidence="2" type="ORF">SPIROBIBN47_290116</name>
</gene>
<dbReference type="PANTHER" id="PTHR13754">
    <property type="entry name" value="METALLO-BETA-LACTAMASE SUPERFAMILY PROTEIN"/>
    <property type="match status" value="1"/>
</dbReference>
<dbReference type="GO" id="GO:0016740">
    <property type="term" value="F:transferase activity"/>
    <property type="evidence" value="ECO:0007669"/>
    <property type="project" value="TreeGrafter"/>
</dbReference>
<protein>
    <submittedName>
        <fullName evidence="2">Putative Metallo-beta-lactamase domain protein</fullName>
    </submittedName>
</protein>
<organism evidence="2">
    <name type="scientific">uncultured spirochete</name>
    <dbReference type="NCBI Taxonomy" id="156406"/>
    <lineage>
        <taxon>Bacteria</taxon>
        <taxon>Pseudomonadati</taxon>
        <taxon>Spirochaetota</taxon>
        <taxon>Spirochaetia</taxon>
        <taxon>Spirochaetales</taxon>
        <taxon>environmental samples</taxon>
    </lineage>
</organism>
<sequence length="294" mass="32136">MNTMDMLDNLSVRVVAEDSVMYESPFWGQHGISLYVTASKDGFVRHILIDVGQSHEALLHNMRLMGIDPASIDAIVLTHCHYDHTQGLAEVLRAIGKTDIPVIAHPDLFRLNFIDKPYLRHVGITSDDAKSNLEKIGAAFFLTADPLQLMPGLATTGYIQRQTDFEEVGIPLKTIDTQNHLVQDPMNDDISVIGAVKGKGIVILSGCSHAGIVNITKHAIAMSGISEVTSIIGGLHLVEAPMERIAKTVDALDSLVVGSIYAGHCTGFNAQVELRKKFGTRFMPLQTGNYFEYP</sequence>
<evidence type="ECO:0000259" key="1">
    <source>
        <dbReference type="Pfam" id="PF00753"/>
    </source>
</evidence>
<dbReference type="CDD" id="cd07713">
    <property type="entry name" value="DHPS-like_MBL-fold"/>
    <property type="match status" value="1"/>
</dbReference>
<dbReference type="PANTHER" id="PTHR13754:SF18">
    <property type="entry name" value="7,8-DIHYDROPTERIN-6-METHYL-4-(BETA-D-RIBOFURANOSYL)-AMINOBENZENE-5'-PHOSPHATE SYNTHASE"/>
    <property type="match status" value="1"/>
</dbReference>
<reference evidence="2" key="1">
    <citation type="submission" date="2017-02" db="EMBL/GenBank/DDBJ databases">
        <authorList>
            <person name="Regsiter A."/>
            <person name="William W."/>
        </authorList>
    </citation>
    <scope>NUCLEOTIDE SEQUENCE</scope>
    <source>
        <strain evidence="2">Bib</strain>
    </source>
</reference>
<dbReference type="InterPro" id="IPR052926">
    <property type="entry name" value="Metallo-beta-lactamase_dom"/>
</dbReference>